<reference evidence="1" key="2">
    <citation type="journal article" date="2020" name="Nat. Commun.">
        <title>Large-scale genome sequencing of mycorrhizal fungi provides insights into the early evolution of symbiotic traits.</title>
        <authorList>
            <person name="Miyauchi S."/>
            <person name="Kiss E."/>
            <person name="Kuo A."/>
            <person name="Drula E."/>
            <person name="Kohler A."/>
            <person name="Sanchez-Garcia M."/>
            <person name="Morin E."/>
            <person name="Andreopoulos B."/>
            <person name="Barry K.W."/>
            <person name="Bonito G."/>
            <person name="Buee M."/>
            <person name="Carver A."/>
            <person name="Chen C."/>
            <person name="Cichocki N."/>
            <person name="Clum A."/>
            <person name="Culley D."/>
            <person name="Crous P.W."/>
            <person name="Fauchery L."/>
            <person name="Girlanda M."/>
            <person name="Hayes R.D."/>
            <person name="Keri Z."/>
            <person name="LaButti K."/>
            <person name="Lipzen A."/>
            <person name="Lombard V."/>
            <person name="Magnuson J."/>
            <person name="Maillard F."/>
            <person name="Murat C."/>
            <person name="Nolan M."/>
            <person name="Ohm R.A."/>
            <person name="Pangilinan J."/>
            <person name="Pereira M.F."/>
            <person name="Perotto S."/>
            <person name="Peter M."/>
            <person name="Pfister S."/>
            <person name="Riley R."/>
            <person name="Sitrit Y."/>
            <person name="Stielow J.B."/>
            <person name="Szollosi G."/>
            <person name="Zifcakova L."/>
            <person name="Stursova M."/>
            <person name="Spatafora J.W."/>
            <person name="Tedersoo L."/>
            <person name="Vaario L.M."/>
            <person name="Yamada A."/>
            <person name="Yan M."/>
            <person name="Wang P."/>
            <person name="Xu J."/>
            <person name="Bruns T."/>
            <person name="Baldrian P."/>
            <person name="Vilgalys R."/>
            <person name="Dunand C."/>
            <person name="Henrissat B."/>
            <person name="Grigoriev I.V."/>
            <person name="Hibbett D."/>
            <person name="Nagy L.G."/>
            <person name="Martin F.M."/>
        </authorList>
    </citation>
    <scope>NUCLEOTIDE SEQUENCE</scope>
    <source>
        <strain evidence="1">BED1</strain>
    </source>
</reference>
<evidence type="ECO:0000313" key="2">
    <source>
        <dbReference type="Proteomes" id="UP001194468"/>
    </source>
</evidence>
<evidence type="ECO:0000313" key="1">
    <source>
        <dbReference type="EMBL" id="KAF8441011.1"/>
    </source>
</evidence>
<keyword evidence="2" id="KW-1185">Reference proteome</keyword>
<protein>
    <submittedName>
        <fullName evidence="1">Uncharacterized protein</fullName>
    </submittedName>
</protein>
<comment type="caution">
    <text evidence="1">The sequence shown here is derived from an EMBL/GenBank/DDBJ whole genome shotgun (WGS) entry which is preliminary data.</text>
</comment>
<feature type="non-terminal residue" evidence="1">
    <location>
        <position position="1"/>
    </location>
</feature>
<gene>
    <name evidence="1" type="ORF">L210DRAFT_873627</name>
</gene>
<dbReference type="Proteomes" id="UP001194468">
    <property type="component" value="Unassembled WGS sequence"/>
</dbReference>
<accession>A0AAD4BVS5</accession>
<proteinExistence type="predicted"/>
<organism evidence="1 2">
    <name type="scientific">Boletus edulis BED1</name>
    <dbReference type="NCBI Taxonomy" id="1328754"/>
    <lineage>
        <taxon>Eukaryota</taxon>
        <taxon>Fungi</taxon>
        <taxon>Dikarya</taxon>
        <taxon>Basidiomycota</taxon>
        <taxon>Agaricomycotina</taxon>
        <taxon>Agaricomycetes</taxon>
        <taxon>Agaricomycetidae</taxon>
        <taxon>Boletales</taxon>
        <taxon>Boletineae</taxon>
        <taxon>Boletaceae</taxon>
        <taxon>Boletoideae</taxon>
        <taxon>Boletus</taxon>
    </lineage>
</organism>
<reference evidence="1" key="1">
    <citation type="submission" date="2019-10" db="EMBL/GenBank/DDBJ databases">
        <authorList>
            <consortium name="DOE Joint Genome Institute"/>
            <person name="Kuo A."/>
            <person name="Miyauchi S."/>
            <person name="Kiss E."/>
            <person name="Drula E."/>
            <person name="Kohler A."/>
            <person name="Sanchez-Garcia M."/>
            <person name="Andreopoulos B."/>
            <person name="Barry K.W."/>
            <person name="Bonito G."/>
            <person name="Buee M."/>
            <person name="Carver A."/>
            <person name="Chen C."/>
            <person name="Cichocki N."/>
            <person name="Clum A."/>
            <person name="Culley D."/>
            <person name="Crous P.W."/>
            <person name="Fauchery L."/>
            <person name="Girlanda M."/>
            <person name="Hayes R."/>
            <person name="Keri Z."/>
            <person name="LaButti K."/>
            <person name="Lipzen A."/>
            <person name="Lombard V."/>
            <person name="Magnuson J."/>
            <person name="Maillard F."/>
            <person name="Morin E."/>
            <person name="Murat C."/>
            <person name="Nolan M."/>
            <person name="Ohm R."/>
            <person name="Pangilinan J."/>
            <person name="Pereira M."/>
            <person name="Perotto S."/>
            <person name="Peter M."/>
            <person name="Riley R."/>
            <person name="Sitrit Y."/>
            <person name="Stielow B."/>
            <person name="Szollosi G."/>
            <person name="Zifcakova L."/>
            <person name="Stursova M."/>
            <person name="Spatafora J.W."/>
            <person name="Tedersoo L."/>
            <person name="Vaario L.-M."/>
            <person name="Yamada A."/>
            <person name="Yan M."/>
            <person name="Wang P."/>
            <person name="Xu J."/>
            <person name="Bruns T."/>
            <person name="Baldrian P."/>
            <person name="Vilgalys R."/>
            <person name="Henrissat B."/>
            <person name="Grigoriev I.V."/>
            <person name="Hibbett D."/>
            <person name="Nagy L.G."/>
            <person name="Martin F.M."/>
        </authorList>
    </citation>
    <scope>NUCLEOTIDE SEQUENCE</scope>
    <source>
        <strain evidence="1">BED1</strain>
    </source>
</reference>
<dbReference type="EMBL" id="WHUW01000011">
    <property type="protein sequence ID" value="KAF8441011.1"/>
    <property type="molecule type" value="Genomic_DNA"/>
</dbReference>
<name>A0AAD4BVS5_BOLED</name>
<dbReference type="AlphaFoldDB" id="A0AAD4BVS5"/>
<sequence length="236" mass="26560">QRLSEWRSGFGSTALLMMIDFFSKLDEDVNIREAANYLGSEYRFLREDTDSLEQKGLYRSALLLELLERAVNLIAEGNIVVEDVLANWDANADSRNKIKLPKTTNPLTGRDSSGPYQFSAANWASDTAAYKQSIQKRGAAFIHDTFKAAQALKSTPSDGDNNAGASNPRALLCRPSFSYSTEFLLVADNCIRIAIDRLLMLFSPFPRLIRFALPAVWSFHSRWCRLFCFVRLAPAF</sequence>